<keyword evidence="4" id="KW-1185">Reference proteome</keyword>
<proteinExistence type="predicted"/>
<keyword evidence="2" id="KW-0238">DNA-binding</keyword>
<dbReference type="InterPro" id="IPR044946">
    <property type="entry name" value="Restrct_endonuc_typeI_TRD_sf"/>
</dbReference>
<evidence type="ECO:0000313" key="4">
    <source>
        <dbReference type="Proteomes" id="UP001205843"/>
    </source>
</evidence>
<evidence type="ECO:0000256" key="1">
    <source>
        <dbReference type="ARBA" id="ARBA00022747"/>
    </source>
</evidence>
<dbReference type="Proteomes" id="UP001205843">
    <property type="component" value="Unassembled WGS sequence"/>
</dbReference>
<gene>
    <name evidence="3" type="ORF">J2T57_002807</name>
</gene>
<reference evidence="3" key="1">
    <citation type="submission" date="2022-03" db="EMBL/GenBank/DDBJ databases">
        <title>Genomic Encyclopedia of Type Strains, Phase III (KMG-III): the genomes of soil and plant-associated and newly described type strains.</title>
        <authorList>
            <person name="Whitman W."/>
        </authorList>
    </citation>
    <scope>NUCLEOTIDE SEQUENCE</scope>
    <source>
        <strain evidence="3">ANL 6-2</strain>
    </source>
</reference>
<evidence type="ECO:0000313" key="3">
    <source>
        <dbReference type="EMBL" id="MCP1675657.1"/>
    </source>
</evidence>
<name>A0AAE3G8B1_9GAMM</name>
<keyword evidence="1" id="KW-0680">Restriction system</keyword>
<dbReference type="Gene3D" id="3.90.220.20">
    <property type="entry name" value="DNA methylase specificity domains"/>
    <property type="match status" value="1"/>
</dbReference>
<dbReference type="GO" id="GO:0003677">
    <property type="term" value="F:DNA binding"/>
    <property type="evidence" value="ECO:0007669"/>
    <property type="project" value="UniProtKB-KW"/>
</dbReference>
<protein>
    <recommendedName>
        <fullName evidence="5">Restriction endonuclease subunit S</fullName>
    </recommendedName>
</protein>
<dbReference type="SUPFAM" id="SSF116734">
    <property type="entry name" value="DNA methylase specificity domain"/>
    <property type="match status" value="1"/>
</dbReference>
<dbReference type="GO" id="GO:0009307">
    <property type="term" value="P:DNA restriction-modification system"/>
    <property type="evidence" value="ECO:0007669"/>
    <property type="project" value="UniProtKB-KW"/>
</dbReference>
<dbReference type="EMBL" id="JALJXV010000006">
    <property type="protein sequence ID" value="MCP1675657.1"/>
    <property type="molecule type" value="Genomic_DNA"/>
</dbReference>
<sequence length="127" mass="13900">MTFPAYPEYKDSGVLWLGQVPAHWRVVPTRAFVEESDRRNDEGGREYLSLVAGRGVIPYADKGDVGNKKPDDLSKCKVVESGDLVLNSMNYGIGSFGISQYTGVCSPVYIILRARPEVSFPDNSPAG</sequence>
<comment type="caution">
    <text evidence="3">The sequence shown here is derived from an EMBL/GenBank/DDBJ whole genome shotgun (WGS) entry which is preliminary data.</text>
</comment>
<dbReference type="AlphaFoldDB" id="A0AAE3G8B1"/>
<accession>A0AAE3G8B1</accession>
<dbReference type="RefSeq" id="WP_253479377.1">
    <property type="nucleotide sequence ID" value="NZ_JALJXV010000006.1"/>
</dbReference>
<evidence type="ECO:0000256" key="2">
    <source>
        <dbReference type="ARBA" id="ARBA00023125"/>
    </source>
</evidence>
<evidence type="ECO:0008006" key="5">
    <source>
        <dbReference type="Google" id="ProtNLM"/>
    </source>
</evidence>
<organism evidence="3 4">
    <name type="scientific">Natronocella acetinitrilica</name>
    <dbReference type="NCBI Taxonomy" id="414046"/>
    <lineage>
        <taxon>Bacteria</taxon>
        <taxon>Pseudomonadati</taxon>
        <taxon>Pseudomonadota</taxon>
        <taxon>Gammaproteobacteria</taxon>
        <taxon>Chromatiales</taxon>
        <taxon>Ectothiorhodospiraceae</taxon>
        <taxon>Natronocella</taxon>
    </lineage>
</organism>